<accession>A0A2Z7B3C4</accession>
<evidence type="ECO:0000313" key="2">
    <source>
        <dbReference type="EMBL" id="KZV26047.1"/>
    </source>
</evidence>
<dbReference type="Proteomes" id="UP000250235">
    <property type="component" value="Unassembled WGS sequence"/>
</dbReference>
<name>A0A2Z7B3C4_9LAMI</name>
<evidence type="ECO:0000256" key="1">
    <source>
        <dbReference type="ARBA" id="ARBA00006974"/>
    </source>
</evidence>
<evidence type="ECO:0000313" key="3">
    <source>
        <dbReference type="Proteomes" id="UP000250235"/>
    </source>
</evidence>
<protein>
    <submittedName>
        <fullName evidence="2">Uncharacterized protein</fullName>
    </submittedName>
</protein>
<dbReference type="AlphaFoldDB" id="A0A2Z7B3C4"/>
<reference evidence="2 3" key="1">
    <citation type="journal article" date="2015" name="Proc. Natl. Acad. Sci. U.S.A.">
        <title>The resurrection genome of Boea hygrometrica: A blueprint for survival of dehydration.</title>
        <authorList>
            <person name="Xiao L."/>
            <person name="Yang G."/>
            <person name="Zhang L."/>
            <person name="Yang X."/>
            <person name="Zhao S."/>
            <person name="Ji Z."/>
            <person name="Zhou Q."/>
            <person name="Hu M."/>
            <person name="Wang Y."/>
            <person name="Chen M."/>
            <person name="Xu Y."/>
            <person name="Jin H."/>
            <person name="Xiao X."/>
            <person name="Hu G."/>
            <person name="Bao F."/>
            <person name="Hu Y."/>
            <person name="Wan P."/>
            <person name="Li L."/>
            <person name="Deng X."/>
            <person name="Kuang T."/>
            <person name="Xiang C."/>
            <person name="Zhu J.K."/>
            <person name="Oliver M.J."/>
            <person name="He Y."/>
        </authorList>
    </citation>
    <scope>NUCLEOTIDE SEQUENCE [LARGE SCALE GENOMIC DNA]</scope>
    <source>
        <strain evidence="3">cv. XS01</strain>
    </source>
</reference>
<dbReference type="PANTHER" id="PTHR31374">
    <property type="entry name" value="AUXIN-INDUCED PROTEIN-LIKE-RELATED"/>
    <property type="match status" value="1"/>
</dbReference>
<dbReference type="EMBL" id="KV011790">
    <property type="protein sequence ID" value="KZV26047.1"/>
    <property type="molecule type" value="Genomic_DNA"/>
</dbReference>
<comment type="similarity">
    <text evidence="1">Belongs to the ARG7 family.</text>
</comment>
<keyword evidence="3" id="KW-1185">Reference proteome</keyword>
<dbReference type="OrthoDB" id="1930622at2759"/>
<dbReference type="InterPro" id="IPR003676">
    <property type="entry name" value="SAUR_fam"/>
</dbReference>
<organism evidence="2 3">
    <name type="scientific">Dorcoceras hygrometricum</name>
    <dbReference type="NCBI Taxonomy" id="472368"/>
    <lineage>
        <taxon>Eukaryota</taxon>
        <taxon>Viridiplantae</taxon>
        <taxon>Streptophyta</taxon>
        <taxon>Embryophyta</taxon>
        <taxon>Tracheophyta</taxon>
        <taxon>Spermatophyta</taxon>
        <taxon>Magnoliopsida</taxon>
        <taxon>eudicotyledons</taxon>
        <taxon>Gunneridae</taxon>
        <taxon>Pentapetalae</taxon>
        <taxon>asterids</taxon>
        <taxon>lamiids</taxon>
        <taxon>Lamiales</taxon>
        <taxon>Gesneriaceae</taxon>
        <taxon>Didymocarpoideae</taxon>
        <taxon>Trichosporeae</taxon>
        <taxon>Loxocarpinae</taxon>
        <taxon>Dorcoceras</taxon>
    </lineage>
</organism>
<dbReference type="PANTHER" id="PTHR31374:SF275">
    <property type="entry name" value="AUXIN-INDUCED PROTEIN 6B-LIKE"/>
    <property type="match status" value="1"/>
</dbReference>
<gene>
    <name evidence="2" type="ORF">F511_13925</name>
</gene>
<proteinExistence type="inferred from homology"/>
<dbReference type="Pfam" id="PF02519">
    <property type="entry name" value="Auxin_inducible"/>
    <property type="match status" value="1"/>
</dbReference>
<sequence length="123" mass="14130">MGANKNQDEGVRPKCRTTSSFVMTEQLIKLVKKCSVYLVNWVIKQRNRTWTTWQDRITKDGYFPVITVGDGEPKKFMIDLAYLSYPPFVELLEAAENEFGFKQQGMLAIPCEATVLQNILLHV</sequence>
<dbReference type="GO" id="GO:0009733">
    <property type="term" value="P:response to auxin"/>
    <property type="evidence" value="ECO:0007669"/>
    <property type="project" value="InterPro"/>
</dbReference>